<sequence>MSTGDPNQREITVYTAPYCVLCEMVKEYLQRHGVEFAEVNVSQDSISRQRMVAGSGQEGVPVVEINGVMIVGFDKEKLADILGFRTDD</sequence>
<dbReference type="PANTHER" id="PTHR34386:SF1">
    <property type="entry name" value="GLUTAREDOXIN-LIKE PROTEIN NRDH"/>
    <property type="match status" value="1"/>
</dbReference>
<dbReference type="Proteomes" id="UP000177811">
    <property type="component" value="Unassembled WGS sequence"/>
</dbReference>
<protein>
    <recommendedName>
        <fullName evidence="1">Glutaredoxin domain-containing protein</fullName>
    </recommendedName>
</protein>
<dbReference type="InterPro" id="IPR036249">
    <property type="entry name" value="Thioredoxin-like_sf"/>
</dbReference>
<dbReference type="PANTHER" id="PTHR34386">
    <property type="entry name" value="GLUTAREDOXIN"/>
    <property type="match status" value="1"/>
</dbReference>
<organism evidence="2 3">
    <name type="scientific">Candidatus Sungbacteria bacterium RIFCSPHIGHO2_02_FULL_51_29</name>
    <dbReference type="NCBI Taxonomy" id="1802273"/>
    <lineage>
        <taxon>Bacteria</taxon>
        <taxon>Candidatus Sungiibacteriota</taxon>
    </lineage>
</organism>
<dbReference type="AlphaFoldDB" id="A0A1G2KW77"/>
<accession>A0A1G2KW77</accession>
<dbReference type="Pfam" id="PF00462">
    <property type="entry name" value="Glutaredoxin"/>
    <property type="match status" value="1"/>
</dbReference>
<dbReference type="SUPFAM" id="SSF52833">
    <property type="entry name" value="Thioredoxin-like"/>
    <property type="match status" value="1"/>
</dbReference>
<evidence type="ECO:0000259" key="1">
    <source>
        <dbReference type="Pfam" id="PF00462"/>
    </source>
</evidence>
<proteinExistence type="predicted"/>
<reference evidence="2 3" key="1">
    <citation type="journal article" date="2016" name="Nat. Commun.">
        <title>Thousands of microbial genomes shed light on interconnected biogeochemical processes in an aquifer system.</title>
        <authorList>
            <person name="Anantharaman K."/>
            <person name="Brown C.T."/>
            <person name="Hug L.A."/>
            <person name="Sharon I."/>
            <person name="Castelle C.J."/>
            <person name="Probst A.J."/>
            <person name="Thomas B.C."/>
            <person name="Singh A."/>
            <person name="Wilkins M.J."/>
            <person name="Karaoz U."/>
            <person name="Brodie E.L."/>
            <person name="Williams K.H."/>
            <person name="Hubbard S.S."/>
            <person name="Banfield J.F."/>
        </authorList>
    </citation>
    <scope>NUCLEOTIDE SEQUENCE [LARGE SCALE GENOMIC DNA]</scope>
</reference>
<gene>
    <name evidence="2" type="ORF">A3C16_03615</name>
</gene>
<dbReference type="GO" id="GO:0045454">
    <property type="term" value="P:cell redox homeostasis"/>
    <property type="evidence" value="ECO:0007669"/>
    <property type="project" value="TreeGrafter"/>
</dbReference>
<dbReference type="EMBL" id="MHQL01000010">
    <property type="protein sequence ID" value="OHA03697.1"/>
    <property type="molecule type" value="Genomic_DNA"/>
</dbReference>
<comment type="caution">
    <text evidence="2">The sequence shown here is derived from an EMBL/GenBank/DDBJ whole genome shotgun (WGS) entry which is preliminary data.</text>
</comment>
<dbReference type="PROSITE" id="PS51354">
    <property type="entry name" value="GLUTAREDOXIN_2"/>
    <property type="match status" value="1"/>
</dbReference>
<dbReference type="InterPro" id="IPR002109">
    <property type="entry name" value="Glutaredoxin"/>
</dbReference>
<dbReference type="GO" id="GO:0009055">
    <property type="term" value="F:electron transfer activity"/>
    <property type="evidence" value="ECO:0007669"/>
    <property type="project" value="TreeGrafter"/>
</dbReference>
<name>A0A1G2KW77_9BACT</name>
<evidence type="ECO:0000313" key="2">
    <source>
        <dbReference type="EMBL" id="OHA03697.1"/>
    </source>
</evidence>
<dbReference type="CDD" id="cd02976">
    <property type="entry name" value="NrdH"/>
    <property type="match status" value="1"/>
</dbReference>
<feature type="domain" description="Glutaredoxin" evidence="1">
    <location>
        <begin position="11"/>
        <end position="70"/>
    </location>
</feature>
<evidence type="ECO:0000313" key="3">
    <source>
        <dbReference type="Proteomes" id="UP000177811"/>
    </source>
</evidence>
<dbReference type="Gene3D" id="3.40.30.10">
    <property type="entry name" value="Glutaredoxin"/>
    <property type="match status" value="1"/>
</dbReference>
<dbReference type="InterPro" id="IPR051548">
    <property type="entry name" value="Grx-like_ET"/>
</dbReference>